<sequence length="111" mass="12588">MISPLAEQIVMPGELQSRMLFNFNPSDGKELEFDFSLDDLETAKVIEKDSGGVSHPFIKKFENKDLDLEILIDKDQVMMTALTLIKSKANLHWTRVEGEATHAAYEIYLEG</sequence>
<dbReference type="AlphaFoldDB" id="A0AAN9J373"/>
<dbReference type="EMBL" id="JAYWIO010000001">
    <property type="protein sequence ID" value="KAK7291372.1"/>
    <property type="molecule type" value="Genomic_DNA"/>
</dbReference>
<proteinExistence type="predicted"/>
<name>A0AAN9J373_CROPI</name>
<keyword evidence="2" id="KW-1185">Reference proteome</keyword>
<dbReference type="Proteomes" id="UP001372338">
    <property type="component" value="Unassembled WGS sequence"/>
</dbReference>
<organism evidence="1 2">
    <name type="scientific">Crotalaria pallida</name>
    <name type="common">Smooth rattlebox</name>
    <name type="synonym">Crotalaria striata</name>
    <dbReference type="NCBI Taxonomy" id="3830"/>
    <lineage>
        <taxon>Eukaryota</taxon>
        <taxon>Viridiplantae</taxon>
        <taxon>Streptophyta</taxon>
        <taxon>Embryophyta</taxon>
        <taxon>Tracheophyta</taxon>
        <taxon>Spermatophyta</taxon>
        <taxon>Magnoliopsida</taxon>
        <taxon>eudicotyledons</taxon>
        <taxon>Gunneridae</taxon>
        <taxon>Pentapetalae</taxon>
        <taxon>rosids</taxon>
        <taxon>fabids</taxon>
        <taxon>Fabales</taxon>
        <taxon>Fabaceae</taxon>
        <taxon>Papilionoideae</taxon>
        <taxon>50 kb inversion clade</taxon>
        <taxon>genistoids sensu lato</taxon>
        <taxon>core genistoids</taxon>
        <taxon>Crotalarieae</taxon>
        <taxon>Crotalaria</taxon>
    </lineage>
</organism>
<evidence type="ECO:0000313" key="2">
    <source>
        <dbReference type="Proteomes" id="UP001372338"/>
    </source>
</evidence>
<protein>
    <submittedName>
        <fullName evidence="1">Uncharacterized protein</fullName>
    </submittedName>
</protein>
<comment type="caution">
    <text evidence="1">The sequence shown here is derived from an EMBL/GenBank/DDBJ whole genome shotgun (WGS) entry which is preliminary data.</text>
</comment>
<gene>
    <name evidence="1" type="ORF">RIF29_06453</name>
</gene>
<evidence type="ECO:0000313" key="1">
    <source>
        <dbReference type="EMBL" id="KAK7291372.1"/>
    </source>
</evidence>
<reference evidence="1 2" key="1">
    <citation type="submission" date="2024-01" db="EMBL/GenBank/DDBJ databases">
        <title>The genomes of 5 underutilized Papilionoideae crops provide insights into root nodulation and disease resistanc.</title>
        <authorList>
            <person name="Yuan L."/>
        </authorList>
    </citation>
    <scope>NUCLEOTIDE SEQUENCE [LARGE SCALE GENOMIC DNA]</scope>
    <source>
        <strain evidence="1">ZHUSHIDOU_FW_LH</strain>
        <tissue evidence="1">Leaf</tissue>
    </source>
</reference>
<accession>A0AAN9J373</accession>